<dbReference type="GO" id="GO:0008270">
    <property type="term" value="F:zinc ion binding"/>
    <property type="evidence" value="ECO:0007669"/>
    <property type="project" value="UniProtKB-KW"/>
</dbReference>
<protein>
    <recommendedName>
        <fullName evidence="12">RING-type domain-containing protein</fullName>
    </recommendedName>
</protein>
<keyword evidence="5 11" id="KW-1133">Transmembrane helix</keyword>
<keyword evidence="9" id="KW-0862">Zinc</keyword>
<evidence type="ECO:0000256" key="5">
    <source>
        <dbReference type="ARBA" id="ARBA00022989"/>
    </source>
</evidence>
<evidence type="ECO:0000256" key="10">
    <source>
        <dbReference type="SAM" id="Coils"/>
    </source>
</evidence>
<organism evidence="13 14">
    <name type="scientific">Phaseolus coccineus</name>
    <name type="common">Scarlet runner bean</name>
    <name type="synonym">Phaseolus multiflorus</name>
    <dbReference type="NCBI Taxonomy" id="3886"/>
    <lineage>
        <taxon>Eukaryota</taxon>
        <taxon>Viridiplantae</taxon>
        <taxon>Streptophyta</taxon>
        <taxon>Embryophyta</taxon>
        <taxon>Tracheophyta</taxon>
        <taxon>Spermatophyta</taxon>
        <taxon>Magnoliopsida</taxon>
        <taxon>eudicotyledons</taxon>
        <taxon>Gunneridae</taxon>
        <taxon>Pentapetalae</taxon>
        <taxon>rosids</taxon>
        <taxon>fabids</taxon>
        <taxon>Fabales</taxon>
        <taxon>Fabaceae</taxon>
        <taxon>Papilionoideae</taxon>
        <taxon>50 kb inversion clade</taxon>
        <taxon>NPAAA clade</taxon>
        <taxon>indigoferoid/millettioid clade</taxon>
        <taxon>Phaseoleae</taxon>
        <taxon>Phaseolus</taxon>
    </lineage>
</organism>
<sequence>MKSESDSSSNLDNGWMVPYKYYHVKGPISDSNPNVDSSRWVLCNEVQLKDISLKCMEIIYNDTVSKLVALGHNEDIVGKIGFIKDIAVKAILHDVHCYGANDLATDLLHNTLACLTKGSLDIYESKPAFSDLKKLEEYTLMNLVSLLQEVRLELGEGDAMWCLLMSDYNVLKAMTVHIPVVSMCPPPLTELENEEGGFRKEGGSDIPLKGFFCGKEMTVRLQRDIEFPKRFDLTPAMICSLKSNVAVFADGYKANSKQVQSNAGKLPVISTVSKLDSSSVSVTAVLGDLSGDSKNMNDQDDFNSVLSKFHDLNIDENLEFMAEDEKNSVIVTLLHQIKDLEKQVKERKDWAYEKAIQAAKKLNSYLIELKTFRIEREENQRLKKGKEENEELEDPTMVRLLEMEEALRKACGQMDLAAAGVGKLEAQKAEIKAELEACKLSASESVASCLQIAKREKKCLKKLLAWEKQEAKIKQDISDEKQKILEIQEELAEIKQRAKEAEVMKGEELKAKEEALALIEEERRSVEAAEANRKRNLKALSLKMEIDFQRRKDDLLRLEQEISCLKASAQSAILPTSESEGAEPHREIIAKLLQELENVPDFSGKEATGNTDRECIICGKDEVSVIFLPCAHQVMCASCSKEYGRNGKAICPCCWVPIEQRNRIFGASRVPRSNRAQVSDLPEKINQKRGLRPVHPSLNELELGQPELDKMVPKVYAGKEMVVENESCIMNGNWKKRVHVFGERVRRLPTKACQTTWRVGREDPRRLIHAFKVGLSLTLVSLLYLLEPFYKTIGQSAIWAVMTVVVVLEFTAGATLCKGLNRGLGTLLAGLLAFIVGYVANACGRASQAIIIGAAVFFIGALATYMRFIPYIKKNYDYGIVIFLLTFNLIAVSSYRVDNVLKIAHERVYTIAIGCAVCLLMSLLVFPNWSGEDLHNSTVYKLEGLAKSIEACVNEYFYGEIEGSGDIKLSEDPIYKGYKAVLDSKSIDETLALHASWEPRHSRYCHRFPWQQYVKVGAVLRQFGYTVVALHGCLRTEIQTPRSVRAMFKDPCIRLAAEVSKVLIELSNSIRNRRHCSPEILSDHLHEALQDLNTAIKSQPRLFLGPKHRHNQASNMFKIAAEQVGHGKTSLSSVKTDSSALLEWKNKRVGTEQTKESERKSLRPQLSKIAITSLEFSEALPFAAFASLLVETVAKLDLVIEEVEELGRLACFKEFIPGDDFVVTCDEPRIDVFHNHLPSHGVD</sequence>
<comment type="similarity">
    <text evidence="2">Belongs to the aromatic acid exporter (TC 2.A.85) family.</text>
</comment>
<feature type="transmembrane region" description="Helical" evidence="11">
    <location>
        <begin position="878"/>
        <end position="896"/>
    </location>
</feature>
<dbReference type="AlphaFoldDB" id="A0AAN9NC26"/>
<evidence type="ECO:0000256" key="7">
    <source>
        <dbReference type="ARBA" id="ARBA00023136"/>
    </source>
</evidence>
<evidence type="ECO:0000313" key="14">
    <source>
        <dbReference type="Proteomes" id="UP001374584"/>
    </source>
</evidence>
<name>A0AAN9NC26_PHACN</name>
<gene>
    <name evidence="13" type="ORF">VNO80_09692</name>
</gene>
<feature type="coiled-coil region" evidence="10">
    <location>
        <begin position="470"/>
        <end position="539"/>
    </location>
</feature>
<dbReference type="GO" id="GO:0034220">
    <property type="term" value="P:monoatomic ion transmembrane transport"/>
    <property type="evidence" value="ECO:0007669"/>
    <property type="project" value="UniProtKB-KW"/>
</dbReference>
<evidence type="ECO:0000259" key="12">
    <source>
        <dbReference type="PROSITE" id="PS50089"/>
    </source>
</evidence>
<dbReference type="Pfam" id="PF20235">
    <property type="entry name" value="PIR2-like_helical"/>
    <property type="match status" value="1"/>
</dbReference>
<dbReference type="CDD" id="cd23128">
    <property type="entry name" value="RING-HC_MIP1-like"/>
    <property type="match status" value="1"/>
</dbReference>
<reference evidence="13 14" key="1">
    <citation type="submission" date="2024-01" db="EMBL/GenBank/DDBJ databases">
        <title>The genomes of 5 underutilized Papilionoideae crops provide insights into root nodulation and disease resistanc.</title>
        <authorList>
            <person name="Jiang F."/>
        </authorList>
    </citation>
    <scope>NUCLEOTIDE SEQUENCE [LARGE SCALE GENOMIC DNA]</scope>
    <source>
        <strain evidence="13">JINMINGXINNONG_FW02</strain>
        <tissue evidence="13">Leaves</tissue>
    </source>
</reference>
<feature type="transmembrane region" description="Helical" evidence="11">
    <location>
        <begin position="798"/>
        <end position="817"/>
    </location>
</feature>
<dbReference type="GO" id="GO:0015743">
    <property type="term" value="P:malate transport"/>
    <property type="evidence" value="ECO:0007669"/>
    <property type="project" value="InterPro"/>
</dbReference>
<dbReference type="EMBL" id="JAYMYR010000004">
    <property type="protein sequence ID" value="KAK7367674.1"/>
    <property type="molecule type" value="Genomic_DNA"/>
</dbReference>
<keyword evidence="4 11" id="KW-0812">Transmembrane</keyword>
<keyword evidence="6" id="KW-0406">Ion transport</keyword>
<keyword evidence="7 11" id="KW-0472">Membrane</keyword>
<evidence type="ECO:0000256" key="8">
    <source>
        <dbReference type="ARBA" id="ARBA00023303"/>
    </source>
</evidence>
<keyword evidence="9" id="KW-0863">Zinc-finger</keyword>
<keyword evidence="8" id="KW-0407">Ion channel</keyword>
<accession>A0AAN9NC26</accession>
<evidence type="ECO:0000256" key="2">
    <source>
        <dbReference type="ARBA" id="ARBA00007079"/>
    </source>
</evidence>
<dbReference type="InterPro" id="IPR001841">
    <property type="entry name" value="Znf_RING"/>
</dbReference>
<dbReference type="InterPro" id="IPR046527">
    <property type="entry name" value="PIR2-like_helical"/>
</dbReference>
<evidence type="ECO:0000256" key="4">
    <source>
        <dbReference type="ARBA" id="ARBA00022692"/>
    </source>
</evidence>
<dbReference type="Pfam" id="PF11744">
    <property type="entry name" value="ALMT"/>
    <property type="match status" value="1"/>
</dbReference>
<evidence type="ECO:0000256" key="1">
    <source>
        <dbReference type="ARBA" id="ARBA00004141"/>
    </source>
</evidence>
<feature type="domain" description="RING-type" evidence="12">
    <location>
        <begin position="615"/>
        <end position="654"/>
    </location>
</feature>
<evidence type="ECO:0000313" key="13">
    <source>
        <dbReference type="EMBL" id="KAK7367674.1"/>
    </source>
</evidence>
<feature type="transmembrane region" description="Helical" evidence="11">
    <location>
        <begin position="908"/>
        <end position="926"/>
    </location>
</feature>
<dbReference type="PROSITE" id="PS50089">
    <property type="entry name" value="ZF_RING_2"/>
    <property type="match status" value="1"/>
</dbReference>
<dbReference type="Gene3D" id="3.30.40.10">
    <property type="entry name" value="Zinc/RING finger domain, C3HC4 (zinc finger)"/>
    <property type="match status" value="1"/>
</dbReference>
<proteinExistence type="inferred from homology"/>
<dbReference type="Pfam" id="PF13920">
    <property type="entry name" value="zf-C3HC4_3"/>
    <property type="match status" value="1"/>
</dbReference>
<keyword evidence="3" id="KW-0813">Transport</keyword>
<feature type="transmembrane region" description="Helical" evidence="11">
    <location>
        <begin position="824"/>
        <end position="840"/>
    </location>
</feature>
<dbReference type="InterPro" id="IPR013083">
    <property type="entry name" value="Znf_RING/FYVE/PHD"/>
</dbReference>
<keyword evidence="10" id="KW-0175">Coiled coil</keyword>
<comment type="caution">
    <text evidence="13">The sequence shown here is derived from an EMBL/GenBank/DDBJ whole genome shotgun (WGS) entry which is preliminary data.</text>
</comment>
<feature type="transmembrane region" description="Helical" evidence="11">
    <location>
        <begin position="767"/>
        <end position="786"/>
    </location>
</feature>
<dbReference type="PANTHER" id="PTHR31086">
    <property type="entry name" value="ALUMINUM-ACTIVATED MALATE TRANSPORTER 10"/>
    <property type="match status" value="1"/>
</dbReference>
<keyword evidence="9" id="KW-0479">Metal-binding</keyword>
<comment type="subcellular location">
    <subcellularLocation>
        <location evidence="1">Membrane</location>
        <topology evidence="1">Multi-pass membrane protein</topology>
    </subcellularLocation>
</comment>
<feature type="transmembrane region" description="Helical" evidence="11">
    <location>
        <begin position="846"/>
        <end position="866"/>
    </location>
</feature>
<keyword evidence="14" id="KW-1185">Reference proteome</keyword>
<evidence type="ECO:0000256" key="11">
    <source>
        <dbReference type="SAM" id="Phobius"/>
    </source>
</evidence>
<evidence type="ECO:0000256" key="6">
    <source>
        <dbReference type="ARBA" id="ARBA00023065"/>
    </source>
</evidence>
<dbReference type="GO" id="GO:0016020">
    <property type="term" value="C:membrane"/>
    <property type="evidence" value="ECO:0007669"/>
    <property type="project" value="UniProtKB-SubCell"/>
</dbReference>
<evidence type="ECO:0000256" key="9">
    <source>
        <dbReference type="PROSITE-ProRule" id="PRU00175"/>
    </source>
</evidence>
<dbReference type="Proteomes" id="UP001374584">
    <property type="component" value="Unassembled WGS sequence"/>
</dbReference>
<dbReference type="SUPFAM" id="SSF57850">
    <property type="entry name" value="RING/U-box"/>
    <property type="match status" value="1"/>
</dbReference>
<evidence type="ECO:0000256" key="3">
    <source>
        <dbReference type="ARBA" id="ARBA00022448"/>
    </source>
</evidence>
<dbReference type="InterPro" id="IPR020966">
    <property type="entry name" value="ALMT"/>
</dbReference>